<sequence length="320" mass="35212">MQIKEIQLDEQNPNVTLTAYLLADSAETVKGKPRPAVLICPGGGYFSCSDREAEPIALQFNALGYHAFVLRYTVYQDGTLSFPDLSKPLPVKADRLYPHALRDLGRAVLTVKHHAQDWQVDPDQLVLCGFSAGGNNVGLYATNWNQPILTDYLNVTPAELKPLAVIMGYPLTDYHLIMEDLKHKADPMDLAFIKASNVALVGEAEPDDATLTKISPACQVTDQTPPCFIWTTAGDQLLSSRHSLRMAAALAAHHVPYELHVFEDGPHGLSLATQASSESRSQIKPDVAQWMTACTGWLAKRLSLHLPALSDFERMQQGLR</sequence>
<dbReference type="InterPro" id="IPR029058">
    <property type="entry name" value="AB_hydrolase_fold"/>
</dbReference>
<dbReference type="InterPro" id="IPR050300">
    <property type="entry name" value="GDXG_lipolytic_enzyme"/>
</dbReference>
<gene>
    <name evidence="3" type="ORF">ACFFLI_05055</name>
</gene>
<evidence type="ECO:0000313" key="3">
    <source>
        <dbReference type="EMBL" id="MFB9769247.1"/>
    </source>
</evidence>
<dbReference type="InterPro" id="IPR049492">
    <property type="entry name" value="BD-FAE-like_dom"/>
</dbReference>
<dbReference type="Proteomes" id="UP001589691">
    <property type="component" value="Unassembled WGS sequence"/>
</dbReference>
<dbReference type="PANTHER" id="PTHR48081:SF6">
    <property type="entry name" value="PEPTIDASE S9 PROLYL OLIGOPEPTIDASE CATALYTIC DOMAIN-CONTAINING PROTEIN"/>
    <property type="match status" value="1"/>
</dbReference>
<organism evidence="3 4">
    <name type="scientific">Lactiplantibacillus modestisalitolerans</name>
    <dbReference type="NCBI Taxonomy" id="1457219"/>
    <lineage>
        <taxon>Bacteria</taxon>
        <taxon>Bacillati</taxon>
        <taxon>Bacillota</taxon>
        <taxon>Bacilli</taxon>
        <taxon>Lactobacillales</taxon>
        <taxon>Lactobacillaceae</taxon>
        <taxon>Lactiplantibacillus</taxon>
    </lineage>
</organism>
<dbReference type="Pfam" id="PF20434">
    <property type="entry name" value="BD-FAE"/>
    <property type="match status" value="1"/>
</dbReference>
<reference evidence="3 4" key="1">
    <citation type="submission" date="2024-09" db="EMBL/GenBank/DDBJ databases">
        <authorList>
            <person name="Sun Q."/>
            <person name="Mori K."/>
        </authorList>
    </citation>
    <scope>NUCLEOTIDE SEQUENCE [LARGE SCALE GENOMIC DNA]</scope>
    <source>
        <strain evidence="3 4">TBRC 4576</strain>
    </source>
</reference>
<keyword evidence="1 3" id="KW-0378">Hydrolase</keyword>
<dbReference type="RefSeq" id="WP_137642579.1">
    <property type="nucleotide sequence ID" value="NZ_BJEA01000009.1"/>
</dbReference>
<evidence type="ECO:0000313" key="4">
    <source>
        <dbReference type="Proteomes" id="UP001589691"/>
    </source>
</evidence>
<evidence type="ECO:0000259" key="2">
    <source>
        <dbReference type="Pfam" id="PF20434"/>
    </source>
</evidence>
<dbReference type="EMBL" id="JBHLZY010000010">
    <property type="protein sequence ID" value="MFB9769247.1"/>
    <property type="molecule type" value="Genomic_DNA"/>
</dbReference>
<dbReference type="SUPFAM" id="SSF53474">
    <property type="entry name" value="alpha/beta-Hydrolases"/>
    <property type="match status" value="1"/>
</dbReference>
<dbReference type="PANTHER" id="PTHR48081">
    <property type="entry name" value="AB HYDROLASE SUPERFAMILY PROTEIN C4A8.06C"/>
    <property type="match status" value="1"/>
</dbReference>
<protein>
    <submittedName>
        <fullName evidence="3">Alpha/beta hydrolase</fullName>
    </submittedName>
</protein>
<feature type="domain" description="BD-FAE-like" evidence="2">
    <location>
        <begin position="94"/>
        <end position="250"/>
    </location>
</feature>
<keyword evidence="4" id="KW-1185">Reference proteome</keyword>
<evidence type="ECO:0000256" key="1">
    <source>
        <dbReference type="ARBA" id="ARBA00022801"/>
    </source>
</evidence>
<dbReference type="Gene3D" id="3.40.50.1820">
    <property type="entry name" value="alpha/beta hydrolase"/>
    <property type="match status" value="1"/>
</dbReference>
<comment type="caution">
    <text evidence="3">The sequence shown here is derived from an EMBL/GenBank/DDBJ whole genome shotgun (WGS) entry which is preliminary data.</text>
</comment>
<dbReference type="GO" id="GO:0016787">
    <property type="term" value="F:hydrolase activity"/>
    <property type="evidence" value="ECO:0007669"/>
    <property type="project" value="UniProtKB-KW"/>
</dbReference>
<name>A0ABV5WSX1_9LACO</name>
<proteinExistence type="predicted"/>
<accession>A0ABV5WSX1</accession>